<sequence>MRESQDAKKREKHGGLLDAPQPTGASWLMVVVLCGLVAVICSIDRTAMSGVGPAQTVSD</sequence>
<keyword evidence="2" id="KW-0812">Transmembrane</keyword>
<comment type="caution">
    <text evidence="3">The sequence shown here is derived from an EMBL/GenBank/DDBJ whole genome shotgun (WGS) entry which is preliminary data.</text>
</comment>
<reference evidence="3 4" key="1">
    <citation type="journal article" date="2017" name="Mol. Biol. Evol.">
        <title>The 4-celled Tetrabaena socialis nuclear genome reveals the essential components for genetic control of cell number at the origin of multicellularity in the volvocine lineage.</title>
        <authorList>
            <person name="Featherston J."/>
            <person name="Arakaki Y."/>
            <person name="Hanschen E.R."/>
            <person name="Ferris P.J."/>
            <person name="Michod R.E."/>
            <person name="Olson B.J.S.C."/>
            <person name="Nozaki H."/>
            <person name="Durand P.M."/>
        </authorList>
    </citation>
    <scope>NUCLEOTIDE SEQUENCE [LARGE SCALE GENOMIC DNA]</scope>
    <source>
        <strain evidence="3 4">NIES-571</strain>
    </source>
</reference>
<proteinExistence type="predicted"/>
<evidence type="ECO:0000256" key="2">
    <source>
        <dbReference type="SAM" id="Phobius"/>
    </source>
</evidence>
<keyword evidence="4" id="KW-1185">Reference proteome</keyword>
<feature type="region of interest" description="Disordered" evidence="1">
    <location>
        <begin position="1"/>
        <end position="22"/>
    </location>
</feature>
<dbReference type="Proteomes" id="UP000236333">
    <property type="component" value="Unassembled WGS sequence"/>
</dbReference>
<name>A0A2J8A8S2_9CHLO</name>
<dbReference type="EMBL" id="PGGS01000111">
    <property type="protein sequence ID" value="PNH08934.1"/>
    <property type="molecule type" value="Genomic_DNA"/>
</dbReference>
<evidence type="ECO:0000256" key="1">
    <source>
        <dbReference type="SAM" id="MobiDB-lite"/>
    </source>
</evidence>
<feature type="compositionally biased region" description="Basic and acidic residues" evidence="1">
    <location>
        <begin position="1"/>
        <end position="15"/>
    </location>
</feature>
<accession>A0A2J8A8S2</accession>
<dbReference type="AlphaFoldDB" id="A0A2J8A8S2"/>
<organism evidence="3 4">
    <name type="scientific">Tetrabaena socialis</name>
    <dbReference type="NCBI Taxonomy" id="47790"/>
    <lineage>
        <taxon>Eukaryota</taxon>
        <taxon>Viridiplantae</taxon>
        <taxon>Chlorophyta</taxon>
        <taxon>core chlorophytes</taxon>
        <taxon>Chlorophyceae</taxon>
        <taxon>CS clade</taxon>
        <taxon>Chlamydomonadales</taxon>
        <taxon>Tetrabaenaceae</taxon>
        <taxon>Tetrabaena</taxon>
    </lineage>
</organism>
<protein>
    <submittedName>
        <fullName evidence="3">Uncharacterized protein</fullName>
    </submittedName>
</protein>
<keyword evidence="2" id="KW-0472">Membrane</keyword>
<keyword evidence="2" id="KW-1133">Transmembrane helix</keyword>
<evidence type="ECO:0000313" key="3">
    <source>
        <dbReference type="EMBL" id="PNH08934.1"/>
    </source>
</evidence>
<feature type="transmembrane region" description="Helical" evidence="2">
    <location>
        <begin position="25"/>
        <end position="43"/>
    </location>
</feature>
<gene>
    <name evidence="3" type="ORF">TSOC_004485</name>
</gene>
<evidence type="ECO:0000313" key="4">
    <source>
        <dbReference type="Proteomes" id="UP000236333"/>
    </source>
</evidence>